<keyword evidence="1" id="KW-0812">Transmembrane</keyword>
<reference evidence="2 3" key="1">
    <citation type="submission" date="2014-03" db="EMBL/GenBank/DDBJ databases">
        <title>Sequencing and Comparison of Genomes and Transcriptome Profiles of Human Ehrlichiosis Agents.</title>
        <authorList>
            <person name="Lin M."/>
            <person name="Daugherty S.C."/>
            <person name="Nagaraj S."/>
            <person name="Cheng Z."/>
            <person name="Xiong Q."/>
            <person name="Lin F.-Y."/>
            <person name="Sengamalay N."/>
            <person name="Ott S."/>
            <person name="Godinez A."/>
            <person name="Tallon L.J."/>
            <person name="Sadzewicz L."/>
            <person name="Fraser C.M."/>
            <person name="Dunning Hotopp J.C."/>
            <person name="Rikihisa Y."/>
        </authorList>
    </citation>
    <scope>NUCLEOTIDE SEQUENCE [LARGE SCALE GENOMIC DNA]</scope>
    <source>
        <strain evidence="2 3">Oregon</strain>
    </source>
</reference>
<evidence type="ECO:0000256" key="1">
    <source>
        <dbReference type="SAM" id="Phobius"/>
    </source>
</evidence>
<dbReference type="AlphaFoldDB" id="X5GVL6"/>
<organism evidence="2 3">
    <name type="scientific">Neorickettsia helminthoeca str. Oregon</name>
    <dbReference type="NCBI Taxonomy" id="1286528"/>
    <lineage>
        <taxon>Bacteria</taxon>
        <taxon>Pseudomonadati</taxon>
        <taxon>Pseudomonadota</taxon>
        <taxon>Alphaproteobacteria</taxon>
        <taxon>Rickettsiales</taxon>
        <taxon>Anaplasmataceae</taxon>
        <taxon>Neorickettsia</taxon>
    </lineage>
</organism>
<feature type="transmembrane region" description="Helical" evidence="1">
    <location>
        <begin position="118"/>
        <end position="140"/>
    </location>
</feature>
<dbReference type="KEGG" id="nhm:NHE_0117"/>
<feature type="transmembrane region" description="Helical" evidence="1">
    <location>
        <begin position="241"/>
        <end position="264"/>
    </location>
</feature>
<evidence type="ECO:0000313" key="3">
    <source>
        <dbReference type="Proteomes" id="UP000023755"/>
    </source>
</evidence>
<dbReference type="RefSeq" id="WP_038558825.1">
    <property type="nucleotide sequence ID" value="NZ_CP007481.1"/>
</dbReference>
<proteinExistence type="predicted"/>
<evidence type="ECO:0000313" key="2">
    <source>
        <dbReference type="EMBL" id="AHX11087.1"/>
    </source>
</evidence>
<keyword evidence="1" id="KW-0472">Membrane</keyword>
<feature type="transmembrane region" description="Helical" evidence="1">
    <location>
        <begin position="152"/>
        <end position="174"/>
    </location>
</feature>
<keyword evidence="3" id="KW-1185">Reference proteome</keyword>
<protein>
    <submittedName>
        <fullName evidence="2">Uncharacterized protein</fullName>
    </submittedName>
</protein>
<dbReference type="STRING" id="1286528.NHE_0117"/>
<dbReference type="OrthoDB" id="7165458at2"/>
<sequence length="300" mass="33807">MKRYKTNLKRALNARDKKLTNKVTSFTAEFEYYTNKKLSTAVTQKRIFGKQVANPHSLEAHALMIIFLAYRFAHAPRTEYFNRRIQPFLEEAGAISARFLEYYRGDHSILGKMRWARVILRVLLGLIIIGTITLLIVRIINRISTLCGSQPAAEILMLSVLGLITLLSLALFIYDASKGKNLRDYKAEEINAEQLLNKFTPTVMHGTAILCTLYLSMLAFTLYWCFGALNEETLFKTADPATGLVLTLGILALISLIITVASYCDIAIGLDDRDNLIPRTETYDAQPEPLSEAQFAVLPF</sequence>
<accession>X5GVL6</accession>
<keyword evidence="1" id="KW-1133">Transmembrane helix</keyword>
<feature type="transmembrane region" description="Helical" evidence="1">
    <location>
        <begin position="208"/>
        <end position="229"/>
    </location>
</feature>
<dbReference type="Proteomes" id="UP000023755">
    <property type="component" value="Chromosome"/>
</dbReference>
<dbReference type="HOGENOM" id="CLU_926971_0_0_5"/>
<gene>
    <name evidence="2" type="ORF">NHE_0117</name>
</gene>
<dbReference type="EMBL" id="CP007481">
    <property type="protein sequence ID" value="AHX11087.1"/>
    <property type="molecule type" value="Genomic_DNA"/>
</dbReference>
<name>X5GVL6_9RICK</name>